<keyword evidence="11" id="KW-1133">Transmembrane helix</keyword>
<evidence type="ECO:0000256" key="14">
    <source>
        <dbReference type="PROSITE-ProRule" id="PRU00110"/>
    </source>
</evidence>
<dbReference type="SMART" id="SM00448">
    <property type="entry name" value="REC"/>
    <property type="match status" value="1"/>
</dbReference>
<dbReference type="Gene3D" id="3.40.50.2300">
    <property type="match status" value="2"/>
</dbReference>
<evidence type="ECO:0000256" key="11">
    <source>
        <dbReference type="ARBA" id="ARBA00022989"/>
    </source>
</evidence>
<dbReference type="InterPro" id="IPR003661">
    <property type="entry name" value="HisK_dim/P_dom"/>
</dbReference>
<dbReference type="InterPro" id="IPR005467">
    <property type="entry name" value="His_kinase_dom"/>
</dbReference>
<evidence type="ECO:0000256" key="1">
    <source>
        <dbReference type="ARBA" id="ARBA00000085"/>
    </source>
</evidence>
<dbReference type="Gene3D" id="3.30.565.10">
    <property type="entry name" value="Histidine kinase-like ATPase, C-terminal domain"/>
    <property type="match status" value="1"/>
</dbReference>
<dbReference type="InterPro" id="IPR001789">
    <property type="entry name" value="Sig_transdc_resp-reg_receiver"/>
</dbReference>
<dbReference type="PROSITE" id="PS50110">
    <property type="entry name" value="RESPONSE_REGULATORY"/>
    <property type="match status" value="2"/>
</dbReference>
<comment type="caution">
    <text evidence="15">Lacks conserved residue(s) required for the propagation of feature annotation.</text>
</comment>
<feature type="domain" description="PAS" evidence="18">
    <location>
        <begin position="473"/>
        <end position="549"/>
    </location>
</feature>
<dbReference type="CDD" id="cd00082">
    <property type="entry name" value="HisKA"/>
    <property type="match status" value="1"/>
</dbReference>
<keyword evidence="4" id="KW-1003">Cell membrane</keyword>
<evidence type="ECO:0000259" key="19">
    <source>
        <dbReference type="PROSITE" id="PS50113"/>
    </source>
</evidence>
<dbReference type="FunFam" id="1.10.287.130:FF:000003">
    <property type="entry name" value="Histidine kinase"/>
    <property type="match status" value="1"/>
</dbReference>
<dbReference type="InterPro" id="IPR013655">
    <property type="entry name" value="PAS_fold_3"/>
</dbReference>
<dbReference type="InterPro" id="IPR000014">
    <property type="entry name" value="PAS"/>
</dbReference>
<dbReference type="SUPFAM" id="SSF47384">
    <property type="entry name" value="Homodimeric domain of signal transducing histidine kinase"/>
    <property type="match status" value="1"/>
</dbReference>
<dbReference type="CDD" id="cd00130">
    <property type="entry name" value="PAS"/>
    <property type="match status" value="2"/>
</dbReference>
<dbReference type="InterPro" id="IPR036097">
    <property type="entry name" value="HisK_dim/P_sf"/>
</dbReference>
<dbReference type="SUPFAM" id="SSF103190">
    <property type="entry name" value="Sensory domain-like"/>
    <property type="match status" value="1"/>
</dbReference>
<evidence type="ECO:0000256" key="7">
    <source>
        <dbReference type="ARBA" id="ARBA00022692"/>
    </source>
</evidence>
<keyword evidence="6" id="KW-0808">Transferase</keyword>
<dbReference type="CDD" id="cd17546">
    <property type="entry name" value="REC_hyHK_CKI1_RcsC-like"/>
    <property type="match status" value="1"/>
</dbReference>
<dbReference type="CDD" id="cd00088">
    <property type="entry name" value="HPT"/>
    <property type="match status" value="1"/>
</dbReference>
<dbReference type="Pfam" id="PF02743">
    <property type="entry name" value="dCache_1"/>
    <property type="match status" value="1"/>
</dbReference>
<dbReference type="SUPFAM" id="SSF47226">
    <property type="entry name" value="Histidine-containing phosphotransfer domain, HPT domain"/>
    <property type="match status" value="1"/>
</dbReference>
<keyword evidence="10" id="KW-0067">ATP-binding</keyword>
<comment type="catalytic activity">
    <reaction evidence="1">
        <text>ATP + protein L-histidine = ADP + protein N-phospho-L-histidine.</text>
        <dbReference type="EC" id="2.7.13.3"/>
    </reaction>
</comment>
<dbReference type="SMART" id="SM00086">
    <property type="entry name" value="PAC"/>
    <property type="match status" value="1"/>
</dbReference>
<dbReference type="Gene3D" id="3.30.450.20">
    <property type="entry name" value="PAS domain"/>
    <property type="match status" value="4"/>
</dbReference>
<keyword evidence="12" id="KW-0902">Two-component regulatory system</keyword>
<dbReference type="EMBL" id="FTMP01000009">
    <property type="protein sequence ID" value="SIQ87078.1"/>
    <property type="molecule type" value="Genomic_DNA"/>
</dbReference>
<dbReference type="EC" id="2.7.13.3" evidence="3"/>
<dbReference type="RefSeq" id="WP_076428598.1">
    <property type="nucleotide sequence ID" value="NZ_FTMP01000009.1"/>
</dbReference>
<evidence type="ECO:0000256" key="3">
    <source>
        <dbReference type="ARBA" id="ARBA00012438"/>
    </source>
</evidence>
<dbReference type="FunFam" id="3.30.565.10:FF:000010">
    <property type="entry name" value="Sensor histidine kinase RcsC"/>
    <property type="match status" value="1"/>
</dbReference>
<feature type="domain" description="Histidine kinase" evidence="16">
    <location>
        <begin position="622"/>
        <end position="843"/>
    </location>
</feature>
<dbReference type="PRINTS" id="PR00344">
    <property type="entry name" value="BCTRLSENSOR"/>
</dbReference>
<dbReference type="InterPro" id="IPR036641">
    <property type="entry name" value="HPT_dom_sf"/>
</dbReference>
<evidence type="ECO:0000256" key="8">
    <source>
        <dbReference type="ARBA" id="ARBA00022741"/>
    </source>
</evidence>
<dbReference type="PROSITE" id="PS50894">
    <property type="entry name" value="HPT"/>
    <property type="match status" value="1"/>
</dbReference>
<feature type="domain" description="Response regulatory" evidence="17">
    <location>
        <begin position="862"/>
        <end position="985"/>
    </location>
</feature>
<feature type="modified residue" description="4-aspartylphosphate" evidence="15">
    <location>
        <position position="1063"/>
    </location>
</feature>
<dbReference type="GO" id="GO:0005524">
    <property type="term" value="F:ATP binding"/>
    <property type="evidence" value="ECO:0007669"/>
    <property type="project" value="UniProtKB-KW"/>
</dbReference>
<dbReference type="Pfam" id="PF01627">
    <property type="entry name" value="Hpt"/>
    <property type="match status" value="1"/>
</dbReference>
<keyword evidence="8" id="KW-0547">Nucleotide-binding</keyword>
<gene>
    <name evidence="21" type="ORF">SAMN05878282_10983</name>
</gene>
<feature type="domain" description="HPt" evidence="20">
    <location>
        <begin position="1172"/>
        <end position="1265"/>
    </location>
</feature>
<dbReference type="Pfam" id="PF00072">
    <property type="entry name" value="Response_reg"/>
    <property type="match status" value="1"/>
</dbReference>
<dbReference type="Pfam" id="PF00512">
    <property type="entry name" value="HisKA"/>
    <property type="match status" value="1"/>
</dbReference>
<evidence type="ECO:0000259" key="16">
    <source>
        <dbReference type="PROSITE" id="PS50109"/>
    </source>
</evidence>
<dbReference type="GO" id="GO:0005886">
    <property type="term" value="C:plasma membrane"/>
    <property type="evidence" value="ECO:0007669"/>
    <property type="project" value="UniProtKB-SubCell"/>
</dbReference>
<dbReference type="InterPro" id="IPR011006">
    <property type="entry name" value="CheY-like_superfamily"/>
</dbReference>
<evidence type="ECO:0000256" key="13">
    <source>
        <dbReference type="ARBA" id="ARBA00023136"/>
    </source>
</evidence>
<dbReference type="Proteomes" id="UP000185841">
    <property type="component" value="Unassembled WGS sequence"/>
</dbReference>
<evidence type="ECO:0000259" key="18">
    <source>
        <dbReference type="PROSITE" id="PS50112"/>
    </source>
</evidence>
<dbReference type="InterPro" id="IPR001610">
    <property type="entry name" value="PAC"/>
</dbReference>
<evidence type="ECO:0000256" key="6">
    <source>
        <dbReference type="ARBA" id="ARBA00022679"/>
    </source>
</evidence>
<feature type="domain" description="PAC" evidence="19">
    <location>
        <begin position="552"/>
        <end position="604"/>
    </location>
</feature>
<evidence type="ECO:0000256" key="12">
    <source>
        <dbReference type="ARBA" id="ARBA00023012"/>
    </source>
</evidence>
<dbReference type="CDD" id="cd12914">
    <property type="entry name" value="PDC1_DGC_like"/>
    <property type="match status" value="1"/>
</dbReference>
<dbReference type="Pfam" id="PF02518">
    <property type="entry name" value="HATPase_c"/>
    <property type="match status" value="1"/>
</dbReference>
<evidence type="ECO:0000259" key="20">
    <source>
        <dbReference type="PROSITE" id="PS50894"/>
    </source>
</evidence>
<dbReference type="SUPFAM" id="SSF55874">
    <property type="entry name" value="ATPase domain of HSP90 chaperone/DNA topoisomerase II/histidine kinase"/>
    <property type="match status" value="1"/>
</dbReference>
<dbReference type="InterPro" id="IPR008207">
    <property type="entry name" value="Sig_transdc_His_kin_Hpt_dom"/>
</dbReference>
<dbReference type="InterPro" id="IPR013767">
    <property type="entry name" value="PAS_fold"/>
</dbReference>
<dbReference type="CDD" id="cd16922">
    <property type="entry name" value="HATPase_EvgS-ArcB-TorS-like"/>
    <property type="match status" value="1"/>
</dbReference>
<dbReference type="InterPro" id="IPR036890">
    <property type="entry name" value="HATPase_C_sf"/>
</dbReference>
<dbReference type="GO" id="GO:0000155">
    <property type="term" value="F:phosphorelay sensor kinase activity"/>
    <property type="evidence" value="ECO:0007669"/>
    <property type="project" value="InterPro"/>
</dbReference>
<protein>
    <recommendedName>
        <fullName evidence="3">histidine kinase</fullName>
        <ecNumber evidence="3">2.7.13.3</ecNumber>
    </recommendedName>
</protein>
<dbReference type="GO" id="GO:0006355">
    <property type="term" value="P:regulation of DNA-templated transcription"/>
    <property type="evidence" value="ECO:0007669"/>
    <property type="project" value="InterPro"/>
</dbReference>
<dbReference type="PROSITE" id="PS50113">
    <property type="entry name" value="PAC"/>
    <property type="match status" value="1"/>
</dbReference>
<evidence type="ECO:0000256" key="15">
    <source>
        <dbReference type="PROSITE-ProRule" id="PRU00169"/>
    </source>
</evidence>
<keyword evidence="7" id="KW-0812">Transmembrane</keyword>
<dbReference type="InterPro" id="IPR004358">
    <property type="entry name" value="Sig_transdc_His_kin-like_C"/>
</dbReference>
<comment type="subcellular location">
    <subcellularLocation>
        <location evidence="2">Cell membrane</location>
        <topology evidence="2">Multi-pass membrane protein</topology>
    </subcellularLocation>
</comment>
<dbReference type="PANTHER" id="PTHR45339:SF1">
    <property type="entry name" value="HYBRID SIGNAL TRANSDUCTION HISTIDINE KINASE J"/>
    <property type="match status" value="1"/>
</dbReference>
<dbReference type="InterPro" id="IPR033479">
    <property type="entry name" value="dCache_1"/>
</dbReference>
<evidence type="ECO:0000256" key="5">
    <source>
        <dbReference type="ARBA" id="ARBA00022553"/>
    </source>
</evidence>
<dbReference type="PROSITE" id="PS50109">
    <property type="entry name" value="HIS_KIN"/>
    <property type="match status" value="1"/>
</dbReference>
<keyword evidence="5 15" id="KW-0597">Phosphoprotein</keyword>
<proteinExistence type="predicted"/>
<accession>A0A1N6WAK7</accession>
<dbReference type="SMART" id="SM00388">
    <property type="entry name" value="HisKA"/>
    <property type="match status" value="1"/>
</dbReference>
<dbReference type="InterPro" id="IPR000700">
    <property type="entry name" value="PAS-assoc_C"/>
</dbReference>
<dbReference type="Pfam" id="PF08447">
    <property type="entry name" value="PAS_3"/>
    <property type="match status" value="1"/>
</dbReference>
<sequence>MMPPRWNLALAVLSALLVAIAADWGLRTVERSAYQAELESRIRPEADNLLQLTLSSKGMGAVQLAGRLNLEIQQAARVKVGSQGDAREALAVLAQGTGADHAFVVNDEGIITQNWDNQQRDVSGENVSFRPYFKQAMSGRENVYAAISLSTGSRMFYVAAPVYASRAATSPLIGVVTARFDMSLLDQFLASWPGRIGLLLSPDGVVMASSQPEWLMRVSGPMTSARRDALNNSRQYGRHFEDADASTAIPPLDEGVIDHEGKRYLSASVPIEWNDPSGQWKLVVLADEAMVVSPVIRALTFVIALLLCLFTLRLWHERRLRLQSARERAELFAFQQALIDTLPHPVFYTDRNGRLLGINRSLQRDFDQPAEQLIGRRIDELRFLPKEERRRIQNEVDAVLGSDRSVQRELVLPDETGGVRQLLYVVAGVGHQGSELSGTIGSLVDISPIREAERAMAEARDHAEADRLRLLDSEQRIQSMIRNVPGVVYRCLPSPPWTVLFISEEVEKLTGYPASAFMAAEGPLTLWGLIHPDDLAAITSGIQTAIDERRQYTLEYRIKDSQGITRWVYARGLAAYDDQGRPEYLDGVIFDFSERKQAEAVMLEAKRLAEDAARTKSEFLANMSHEIRTPMNAIIGMSHLALQTELDPRQHRYVANIDKAANSLLGIINDILDFSKIEAGKLQLECIEFRLDDVLDNLANVIAFKAHEKGLELLFDIRGDLPTLLVGDPLRLGQILLNLVSNAVKFTEHGSIVVSVESQPAEPGDIGLHFSIQDTGIGMTGEQCERLFAAFTQADNSTTRKYGGTGLGLAISRTLVELMGGHIEVHSEPGVGSRFSFNVQLGLPAQPQFTRMLRADELAEVHALLLEPGAQARESLHAQLRNLQLNVSCHDNASSALAELQLAERHGHPYNLLLVGWKPDSTVALGCLAGLRQLQLSTPPAVIAVTTFGREGFSDVARSQGLQYAAIINQPITPSLLLESIGQALNQGALPESRPAASSQAPDLARQALAGARLLLVEDNEMNRELAEELLGNAGISLVCAGDGAQALAILADDSAFDGILMDCQMPVMDGYTATGLIRANPAWANLPVIAMTANAMAGDREKALDAGMNDHIAKPLNVEQMFATLARWIKPAQPAQSVETSEATATETETVDLPELPGIDQHAGLAVMQGKHALYRKMLLRFGQSHAHFAHDFGQSLARQDWQTAMRLAHTLKGTAGNIGALALQQAAQSLEQACEAAGNEHLQTRLEAVVQLLEPLLNALQALDTPQTTAAAGSGPSTEQLTRLAQLLGDSDAEALELCDELAARIGEPNLRQRFAHVQEHVLNCDFDAALAALQGLQDLP</sequence>
<dbReference type="SUPFAM" id="SSF52172">
    <property type="entry name" value="CheY-like"/>
    <property type="match status" value="2"/>
</dbReference>
<dbReference type="Gene3D" id="1.10.287.130">
    <property type="match status" value="1"/>
</dbReference>
<dbReference type="SMART" id="SM00091">
    <property type="entry name" value="PAS"/>
    <property type="match status" value="2"/>
</dbReference>
<dbReference type="PROSITE" id="PS50112">
    <property type="entry name" value="PAS"/>
    <property type="match status" value="2"/>
</dbReference>
<dbReference type="InterPro" id="IPR029151">
    <property type="entry name" value="Sensor-like_sf"/>
</dbReference>
<feature type="domain" description="Response regulatory" evidence="17">
    <location>
        <begin position="1013"/>
        <end position="1130"/>
    </location>
</feature>
<evidence type="ECO:0000256" key="4">
    <source>
        <dbReference type="ARBA" id="ARBA00022475"/>
    </source>
</evidence>
<evidence type="ECO:0000259" key="17">
    <source>
        <dbReference type="PROSITE" id="PS50110"/>
    </source>
</evidence>
<evidence type="ECO:0000313" key="22">
    <source>
        <dbReference type="Proteomes" id="UP000185841"/>
    </source>
</evidence>
<dbReference type="SUPFAM" id="SSF55785">
    <property type="entry name" value="PYP-like sensor domain (PAS domain)"/>
    <property type="match status" value="2"/>
</dbReference>
<dbReference type="PANTHER" id="PTHR45339">
    <property type="entry name" value="HYBRID SIGNAL TRANSDUCTION HISTIDINE KINASE J"/>
    <property type="match status" value="1"/>
</dbReference>
<dbReference type="InterPro" id="IPR003594">
    <property type="entry name" value="HATPase_dom"/>
</dbReference>
<feature type="domain" description="PAS" evidence="18">
    <location>
        <begin position="338"/>
        <end position="403"/>
    </location>
</feature>
<evidence type="ECO:0000256" key="2">
    <source>
        <dbReference type="ARBA" id="ARBA00004651"/>
    </source>
</evidence>
<dbReference type="SMART" id="SM00073">
    <property type="entry name" value="HPT"/>
    <property type="match status" value="1"/>
</dbReference>
<dbReference type="Pfam" id="PF00989">
    <property type="entry name" value="PAS"/>
    <property type="match status" value="1"/>
</dbReference>
<evidence type="ECO:0000256" key="9">
    <source>
        <dbReference type="ARBA" id="ARBA00022777"/>
    </source>
</evidence>
<organism evidence="21 22">
    <name type="scientific">Aquipseudomonas alcaligenes</name>
    <name type="common">Pseudomonas alcaligenes</name>
    <dbReference type="NCBI Taxonomy" id="43263"/>
    <lineage>
        <taxon>Bacteria</taxon>
        <taxon>Pseudomonadati</taxon>
        <taxon>Pseudomonadota</taxon>
        <taxon>Gammaproteobacteria</taxon>
        <taxon>Pseudomonadales</taxon>
        <taxon>Pseudomonadaceae</taxon>
        <taxon>Aquipseudomonas</taxon>
    </lineage>
</organism>
<dbReference type="NCBIfam" id="TIGR00229">
    <property type="entry name" value="sensory_box"/>
    <property type="match status" value="2"/>
</dbReference>
<reference evidence="21 22" key="1">
    <citation type="submission" date="2017-01" db="EMBL/GenBank/DDBJ databases">
        <authorList>
            <person name="Mah S.A."/>
            <person name="Swanson W.J."/>
            <person name="Moy G.W."/>
            <person name="Vacquier V.D."/>
        </authorList>
    </citation>
    <scope>NUCLEOTIDE SEQUENCE [LARGE SCALE GENOMIC DNA]</scope>
    <source>
        <strain evidence="21 22">RU36E</strain>
    </source>
</reference>
<dbReference type="SMART" id="SM00387">
    <property type="entry name" value="HATPase_c"/>
    <property type="match status" value="1"/>
</dbReference>
<keyword evidence="13" id="KW-0472">Membrane</keyword>
<keyword evidence="9" id="KW-0418">Kinase</keyword>
<dbReference type="InterPro" id="IPR035965">
    <property type="entry name" value="PAS-like_dom_sf"/>
</dbReference>
<feature type="modified residue" description="Phosphohistidine" evidence="14">
    <location>
        <position position="1211"/>
    </location>
</feature>
<name>A0A1N6WAK7_AQUAC</name>
<evidence type="ECO:0000256" key="10">
    <source>
        <dbReference type="ARBA" id="ARBA00022840"/>
    </source>
</evidence>
<dbReference type="Gene3D" id="1.20.120.160">
    <property type="entry name" value="HPT domain"/>
    <property type="match status" value="1"/>
</dbReference>
<evidence type="ECO:0000313" key="21">
    <source>
        <dbReference type="EMBL" id="SIQ87078.1"/>
    </source>
</evidence>